<dbReference type="AlphaFoldDB" id="X8CGR8"/>
<gene>
    <name evidence="1" type="ORF">I550_3167</name>
</gene>
<evidence type="ECO:0000313" key="2">
    <source>
        <dbReference type="Proteomes" id="UP000020825"/>
    </source>
</evidence>
<reference evidence="1 2" key="1">
    <citation type="submission" date="2013-12" db="EMBL/GenBank/DDBJ databases">
        <authorList>
            <person name="Zelazny A."/>
            <person name="Olivier K."/>
            <person name="Holland S."/>
            <person name="Lenaerts A."/>
            <person name="Ordway D."/>
            <person name="DeGroote M.A."/>
            <person name="Parker T."/>
            <person name="Sizemore C."/>
            <person name="Tallon L.J."/>
            <person name="Sadzewicz L.K."/>
            <person name="Sengamalay N."/>
            <person name="Fraser C.M."/>
            <person name="Hine E."/>
            <person name="Shefchek K.A."/>
            <person name="Das S.P."/>
            <person name="Tettelin H."/>
        </authorList>
    </citation>
    <scope>NUCLEOTIDE SEQUENCE [LARGE SCALE GENOMIC DNA]</scope>
    <source>
        <strain evidence="1 2">1956</strain>
    </source>
</reference>
<dbReference type="SUPFAM" id="SSF56801">
    <property type="entry name" value="Acetyl-CoA synthetase-like"/>
    <property type="match status" value="1"/>
</dbReference>
<dbReference type="Gene3D" id="3.40.50.12780">
    <property type="entry name" value="N-terminal domain of ligase-like"/>
    <property type="match status" value="1"/>
</dbReference>
<dbReference type="PATRIC" id="fig|1299331.3.peg.3087"/>
<evidence type="ECO:0008006" key="3">
    <source>
        <dbReference type="Google" id="ProtNLM"/>
    </source>
</evidence>
<evidence type="ECO:0000313" key="1">
    <source>
        <dbReference type="EMBL" id="EUA55016.1"/>
    </source>
</evidence>
<name>X8CGR8_MYCIT</name>
<proteinExistence type="predicted"/>
<organism evidence="1 2">
    <name type="scientific">Mycobacterium intracellulare 1956</name>
    <dbReference type="NCBI Taxonomy" id="1299331"/>
    <lineage>
        <taxon>Bacteria</taxon>
        <taxon>Bacillati</taxon>
        <taxon>Actinomycetota</taxon>
        <taxon>Actinomycetes</taxon>
        <taxon>Mycobacteriales</taxon>
        <taxon>Mycobacteriaceae</taxon>
        <taxon>Mycobacterium</taxon>
        <taxon>Mycobacterium avium complex (MAC)</taxon>
    </lineage>
</organism>
<sequence>MTTAEHPATLCEAFQRTAAIDPNAVALRTPGDTQTLTWRELATQVRKVAAGLAAWGYGGATRCR</sequence>
<dbReference type="Proteomes" id="UP000020825">
    <property type="component" value="Unassembled WGS sequence"/>
</dbReference>
<dbReference type="EMBL" id="JAOG01000002">
    <property type="protein sequence ID" value="EUA55016.1"/>
    <property type="molecule type" value="Genomic_DNA"/>
</dbReference>
<accession>X8CGR8</accession>
<dbReference type="InterPro" id="IPR042099">
    <property type="entry name" value="ANL_N_sf"/>
</dbReference>
<comment type="caution">
    <text evidence="1">The sequence shown here is derived from an EMBL/GenBank/DDBJ whole genome shotgun (WGS) entry which is preliminary data.</text>
</comment>
<protein>
    <recommendedName>
        <fullName evidence="3">AMP-binding enzyme family protein</fullName>
    </recommendedName>
</protein>